<gene>
    <name evidence="1" type="ORF">ACFPL4_34440</name>
</gene>
<dbReference type="Proteomes" id="UP001595908">
    <property type="component" value="Unassembled WGS sequence"/>
</dbReference>
<proteinExistence type="predicted"/>
<evidence type="ECO:0008006" key="3">
    <source>
        <dbReference type="Google" id="ProtNLM"/>
    </source>
</evidence>
<protein>
    <recommendedName>
        <fullName evidence="3">Tyr recombinase domain-containing protein</fullName>
    </recommendedName>
</protein>
<comment type="caution">
    <text evidence="1">The sequence shown here is derived from an EMBL/GenBank/DDBJ whole genome shotgun (WGS) entry which is preliminary data.</text>
</comment>
<keyword evidence="2" id="KW-1185">Reference proteome</keyword>
<dbReference type="SUPFAM" id="SSF56349">
    <property type="entry name" value="DNA breaking-rejoining enzymes"/>
    <property type="match status" value="1"/>
</dbReference>
<dbReference type="RefSeq" id="WP_033305626.1">
    <property type="nucleotide sequence ID" value="NZ_JBHSJE010000016.1"/>
</dbReference>
<evidence type="ECO:0000313" key="2">
    <source>
        <dbReference type="Proteomes" id="UP001595908"/>
    </source>
</evidence>
<evidence type="ECO:0000313" key="1">
    <source>
        <dbReference type="EMBL" id="MFC4983375.1"/>
    </source>
</evidence>
<sequence length="153" mass="17721">MAKLVVAIAAVHGLGRRETRHLLLTDLDLDHGRLTVRRDLKHTVYLDEVTHALATDWLSDRYRRWPLTTNPHLLVSQQSVADDRLPPVSTMVMNDIFRPLGLSLSKLRQDRILDEARQTEDPVHLMRVFGIAAEIAMKYIYPAHPERRSTLWR</sequence>
<reference evidence="2" key="1">
    <citation type="journal article" date="2019" name="Int. J. Syst. Evol. Microbiol.">
        <title>The Global Catalogue of Microorganisms (GCM) 10K type strain sequencing project: providing services to taxonomists for standard genome sequencing and annotation.</title>
        <authorList>
            <consortium name="The Broad Institute Genomics Platform"/>
            <consortium name="The Broad Institute Genome Sequencing Center for Infectious Disease"/>
            <person name="Wu L."/>
            <person name="Ma J."/>
        </authorList>
    </citation>
    <scope>NUCLEOTIDE SEQUENCE [LARGE SCALE GENOMIC DNA]</scope>
    <source>
        <strain evidence="2">ICMP 257</strain>
    </source>
</reference>
<organism evidence="1 2">
    <name type="scientific">Streptomyces atroolivaceus</name>
    <dbReference type="NCBI Taxonomy" id="66869"/>
    <lineage>
        <taxon>Bacteria</taxon>
        <taxon>Bacillati</taxon>
        <taxon>Actinomycetota</taxon>
        <taxon>Actinomycetes</taxon>
        <taxon>Kitasatosporales</taxon>
        <taxon>Streptomycetaceae</taxon>
        <taxon>Streptomyces</taxon>
    </lineage>
</organism>
<dbReference type="EMBL" id="JBHSJE010000016">
    <property type="protein sequence ID" value="MFC4983375.1"/>
    <property type="molecule type" value="Genomic_DNA"/>
</dbReference>
<accession>A0ABV9VJT9</accession>
<dbReference type="GeneID" id="31237431"/>
<name>A0ABV9VJT9_STRAZ</name>
<dbReference type="InterPro" id="IPR011010">
    <property type="entry name" value="DNA_brk_join_enz"/>
</dbReference>